<dbReference type="SMART" id="SM00404">
    <property type="entry name" value="PTPc_motif"/>
    <property type="match status" value="1"/>
</dbReference>
<feature type="compositionally biased region" description="Polar residues" evidence="1">
    <location>
        <begin position="195"/>
        <end position="235"/>
    </location>
</feature>
<accession>A0A232FC90</accession>
<dbReference type="EMBL" id="NNAY01000431">
    <property type="protein sequence ID" value="OXU28441.1"/>
    <property type="molecule type" value="Genomic_DNA"/>
</dbReference>
<feature type="compositionally biased region" description="Polar residues" evidence="1">
    <location>
        <begin position="292"/>
        <end position="319"/>
    </location>
</feature>
<dbReference type="GO" id="GO:0004725">
    <property type="term" value="F:protein tyrosine phosphatase activity"/>
    <property type="evidence" value="ECO:0007669"/>
    <property type="project" value="InterPro"/>
</dbReference>
<dbReference type="Pfam" id="PF00102">
    <property type="entry name" value="Y_phosphatase"/>
    <property type="match status" value="1"/>
</dbReference>
<dbReference type="InterPro" id="IPR000387">
    <property type="entry name" value="Tyr_Pase_dom"/>
</dbReference>
<keyword evidence="3" id="KW-0732">Signal</keyword>
<feature type="compositionally biased region" description="Polar residues" evidence="1">
    <location>
        <begin position="426"/>
        <end position="447"/>
    </location>
</feature>
<dbReference type="InterPro" id="IPR029021">
    <property type="entry name" value="Prot-tyrosine_phosphatase-like"/>
</dbReference>
<reference evidence="6 7" key="1">
    <citation type="journal article" date="2017" name="Curr. Biol.">
        <title>The Evolution of Venom by Co-option of Single-Copy Genes.</title>
        <authorList>
            <person name="Martinson E.O."/>
            <person name="Mrinalini"/>
            <person name="Kelkar Y.D."/>
            <person name="Chang C.H."/>
            <person name="Werren J.H."/>
        </authorList>
    </citation>
    <scope>NUCLEOTIDE SEQUENCE [LARGE SCALE GENOMIC DNA]</scope>
    <source>
        <strain evidence="6 7">Alberta</strain>
        <tissue evidence="6">Whole body</tissue>
    </source>
</reference>
<evidence type="ECO:0000259" key="4">
    <source>
        <dbReference type="PROSITE" id="PS50055"/>
    </source>
</evidence>
<dbReference type="SUPFAM" id="SSF52799">
    <property type="entry name" value="(Phosphotyrosine protein) phosphatases II"/>
    <property type="match status" value="1"/>
</dbReference>
<feature type="compositionally biased region" description="Low complexity" evidence="1">
    <location>
        <begin position="141"/>
        <end position="165"/>
    </location>
</feature>
<evidence type="ECO:0000256" key="1">
    <source>
        <dbReference type="SAM" id="MobiDB-lite"/>
    </source>
</evidence>
<keyword evidence="2" id="KW-1133">Transmembrane helix</keyword>
<dbReference type="Proteomes" id="UP000215335">
    <property type="component" value="Unassembled WGS sequence"/>
</dbReference>
<feature type="domain" description="Tyrosine-protein phosphatase" evidence="4">
    <location>
        <begin position="700"/>
        <end position="933"/>
    </location>
</feature>
<dbReference type="InterPro" id="IPR050348">
    <property type="entry name" value="Protein-Tyr_Phosphatase"/>
</dbReference>
<protein>
    <recommendedName>
        <fullName evidence="8">Protein-tyrosine-phosphatase</fullName>
    </recommendedName>
</protein>
<proteinExistence type="predicted"/>
<dbReference type="GO" id="GO:0009653">
    <property type="term" value="P:anatomical structure morphogenesis"/>
    <property type="evidence" value="ECO:0007669"/>
    <property type="project" value="UniProtKB-ARBA"/>
</dbReference>
<keyword evidence="2" id="KW-0812">Transmembrane</keyword>
<evidence type="ECO:0000259" key="5">
    <source>
        <dbReference type="PROSITE" id="PS50056"/>
    </source>
</evidence>
<feature type="compositionally biased region" description="Low complexity" evidence="1">
    <location>
        <begin position="175"/>
        <end position="187"/>
    </location>
</feature>
<dbReference type="PANTHER" id="PTHR19134">
    <property type="entry name" value="RECEPTOR-TYPE TYROSINE-PROTEIN PHOSPHATASE"/>
    <property type="match status" value="1"/>
</dbReference>
<evidence type="ECO:0008006" key="8">
    <source>
        <dbReference type="Google" id="ProtNLM"/>
    </source>
</evidence>
<sequence length="945" mass="102501">MEEDRRNIKASRRKLSVRTILCVCLLLTPSIVSSSQDDGNSRKVAVTEDPGQASSSERTSNAIPEAEQSTSEVLKKYGSKTDQLEKPYPYYKSQASKKPITGDDDIRQAKRSGTPDVGMKGTLVVSISESSTSKAEEEETTTTITTEETTETEPTTTEQVTTEAVTEIETDTTEESVTTTCQPTETTPFEDDTQDVNWSTLESTTTPVDETPSVNTQPSTNPTSATERSTVNSSAPISSTVETTTTVSTTSQTQASTTPATIRTTLTESTVAATSTASTTILTSTPAEEVSSESTDALITSTESTATTANDEESSTTLTAEDRLPITSTVATTASTTNAQTTPETVATVATIATTTATTTTTTTTTTSTTTTTESPEVIPESTVTTPMATTSPPATTPMTTARKVASSPKSEKPLGATTTTTTTTVPPETFSSASTVQEDAQESTTEAIPPTLPTEDVTLLIRIVFEGTWRDVCEKLPVLRKSLANLINSSDLEKTVTPMQIIFHQPQCFDNLTPASLMSETPLTSVLVYVVDENGSFDVTLTKSLPSLYENSPIDFPLTVHSFVLVQEADSGNVIAVVIVSCVAFICLILLAGLLFIMRKRQGRFNYGERCRPVSLDAYSLDSVSAYNSVRRSKNALRCSKRSYGNPTFEDSSTIPTHPLNFAGLASFCSDENAISEEFASIPQVSSKIDELPPGAELKNRYANVIPLPETRVPLQRLNNDPLTEYINASYIRGPKNANKYYIGCQAPMESTVSDFWRMIWEQQCKVIIMLTDLVENGVEKCTEYIPPLEVSDCHRLYGDYQVTLKKREAKEKYAISTLHLKNLENNTFREVFHIWYLWPPSGTPTDATGLIAVLLEARALQRGAAGPIVVHCSPGTGRTGTLIALDLGIRQYEITRTVDVPRVVYTIRRDRAGAVQTREQYAFVYKGLNLYASKLAGGVIESA</sequence>
<gene>
    <name evidence="6" type="ORF">TSAR_008413</name>
</gene>
<dbReference type="STRING" id="543379.A0A232FC90"/>
<comment type="caution">
    <text evidence="6">The sequence shown here is derived from an EMBL/GenBank/DDBJ whole genome shotgun (WGS) entry which is preliminary data.</text>
</comment>
<feature type="compositionally biased region" description="Low complexity" evidence="1">
    <location>
        <begin position="236"/>
        <end position="287"/>
    </location>
</feature>
<dbReference type="InterPro" id="IPR000242">
    <property type="entry name" value="PTP_cat"/>
</dbReference>
<name>A0A232FC90_9HYME</name>
<dbReference type="Gene3D" id="3.90.190.10">
    <property type="entry name" value="Protein tyrosine phosphatase superfamily"/>
    <property type="match status" value="1"/>
</dbReference>
<keyword evidence="7" id="KW-1185">Reference proteome</keyword>
<evidence type="ECO:0000256" key="2">
    <source>
        <dbReference type="SAM" id="Phobius"/>
    </source>
</evidence>
<dbReference type="InterPro" id="IPR016130">
    <property type="entry name" value="Tyr_Pase_AS"/>
</dbReference>
<dbReference type="PANTHER" id="PTHR19134:SF544">
    <property type="entry name" value="IP14232P"/>
    <property type="match status" value="1"/>
</dbReference>
<dbReference type="CDD" id="cd00047">
    <property type="entry name" value="PTPc"/>
    <property type="match status" value="1"/>
</dbReference>
<dbReference type="PROSITE" id="PS50055">
    <property type="entry name" value="TYR_PHOSPHATASE_PTP"/>
    <property type="match status" value="1"/>
</dbReference>
<dbReference type="SMART" id="SM00194">
    <property type="entry name" value="PTPc"/>
    <property type="match status" value="1"/>
</dbReference>
<dbReference type="InterPro" id="IPR003595">
    <property type="entry name" value="Tyr_Pase_cat"/>
</dbReference>
<dbReference type="AlphaFoldDB" id="A0A232FC90"/>
<evidence type="ECO:0000256" key="3">
    <source>
        <dbReference type="SAM" id="SignalP"/>
    </source>
</evidence>
<feature type="signal peptide" evidence="3">
    <location>
        <begin position="1"/>
        <end position="34"/>
    </location>
</feature>
<dbReference type="PRINTS" id="PR00700">
    <property type="entry name" value="PRTYPHPHTASE"/>
</dbReference>
<keyword evidence="2" id="KW-0472">Membrane</keyword>
<dbReference type="OrthoDB" id="5794147at2759"/>
<feature type="domain" description="Tyrosine specific protein phosphatases" evidence="5">
    <location>
        <begin position="847"/>
        <end position="924"/>
    </location>
</feature>
<feature type="compositionally biased region" description="Low complexity" evidence="1">
    <location>
        <begin position="122"/>
        <end position="133"/>
    </location>
</feature>
<feature type="transmembrane region" description="Helical" evidence="2">
    <location>
        <begin position="575"/>
        <end position="598"/>
    </location>
</feature>
<dbReference type="PROSITE" id="PS00383">
    <property type="entry name" value="TYR_PHOSPHATASE_1"/>
    <property type="match status" value="1"/>
</dbReference>
<feature type="region of interest" description="Disordered" evidence="1">
    <location>
        <begin position="33"/>
        <end position="323"/>
    </location>
</feature>
<feature type="region of interest" description="Disordered" evidence="1">
    <location>
        <begin position="359"/>
        <end position="452"/>
    </location>
</feature>
<evidence type="ECO:0000313" key="7">
    <source>
        <dbReference type="Proteomes" id="UP000215335"/>
    </source>
</evidence>
<feature type="compositionally biased region" description="Low complexity" evidence="1">
    <location>
        <begin position="359"/>
        <end position="401"/>
    </location>
</feature>
<feature type="chain" id="PRO_5011968995" description="Protein-tyrosine-phosphatase" evidence="3">
    <location>
        <begin position="35"/>
        <end position="945"/>
    </location>
</feature>
<organism evidence="6 7">
    <name type="scientific">Trichomalopsis sarcophagae</name>
    <dbReference type="NCBI Taxonomy" id="543379"/>
    <lineage>
        <taxon>Eukaryota</taxon>
        <taxon>Metazoa</taxon>
        <taxon>Ecdysozoa</taxon>
        <taxon>Arthropoda</taxon>
        <taxon>Hexapoda</taxon>
        <taxon>Insecta</taxon>
        <taxon>Pterygota</taxon>
        <taxon>Neoptera</taxon>
        <taxon>Endopterygota</taxon>
        <taxon>Hymenoptera</taxon>
        <taxon>Apocrita</taxon>
        <taxon>Proctotrupomorpha</taxon>
        <taxon>Chalcidoidea</taxon>
        <taxon>Pteromalidae</taxon>
        <taxon>Pteromalinae</taxon>
        <taxon>Trichomalopsis</taxon>
    </lineage>
</organism>
<dbReference type="PROSITE" id="PS50056">
    <property type="entry name" value="TYR_PHOSPHATASE_2"/>
    <property type="match status" value="1"/>
</dbReference>
<dbReference type="GO" id="GO:0048666">
    <property type="term" value="P:neuron development"/>
    <property type="evidence" value="ECO:0007669"/>
    <property type="project" value="UniProtKB-ARBA"/>
</dbReference>
<dbReference type="FunFam" id="3.90.190.10:FF:000098">
    <property type="entry name" value="Protein-tryrosine phosphatase"/>
    <property type="match status" value="1"/>
</dbReference>
<feature type="compositionally biased region" description="Polar residues" evidence="1">
    <location>
        <begin position="52"/>
        <end position="72"/>
    </location>
</feature>
<evidence type="ECO:0000313" key="6">
    <source>
        <dbReference type="EMBL" id="OXU28441.1"/>
    </source>
</evidence>